<dbReference type="STRING" id="3880.G7KNV5"/>
<keyword evidence="3" id="KW-1185">Reference proteome</keyword>
<dbReference type="PaxDb" id="3880-AES75939"/>
<dbReference type="GO" id="GO:0003723">
    <property type="term" value="F:RNA binding"/>
    <property type="evidence" value="ECO:0007669"/>
    <property type="project" value="InterPro"/>
</dbReference>
<dbReference type="InterPro" id="IPR046960">
    <property type="entry name" value="PPR_At4g14850-like_plant"/>
</dbReference>
<dbReference type="HOGENOM" id="CLU_2376041_0_0_1"/>
<dbReference type="PANTHER" id="PTHR47926">
    <property type="entry name" value="PENTATRICOPEPTIDE REPEAT-CONTAINING PROTEIN"/>
    <property type="match status" value="1"/>
</dbReference>
<dbReference type="PANTHER" id="PTHR47926:SF471">
    <property type="entry name" value="DYW DOMAIN-CONTAINING PROTEIN"/>
    <property type="match status" value="1"/>
</dbReference>
<proteinExistence type="predicted"/>
<name>G7KNV5_MEDTR</name>
<dbReference type="EMBL" id="CM001222">
    <property type="protein sequence ID" value="AES75939.1"/>
    <property type="molecule type" value="Genomic_DNA"/>
</dbReference>
<protein>
    <submittedName>
        <fullName evidence="1">PPR domain protein</fullName>
    </submittedName>
</protein>
<dbReference type="AlphaFoldDB" id="G7KNV5"/>
<dbReference type="EnsemblPlants" id="AES75939">
    <property type="protein sequence ID" value="AES75939"/>
    <property type="gene ID" value="MTR_6g065150"/>
</dbReference>
<gene>
    <name evidence="1" type="ordered locus">MTR_6g065150</name>
</gene>
<reference evidence="1 3" key="2">
    <citation type="journal article" date="2014" name="BMC Genomics">
        <title>An improved genome release (version Mt4.0) for the model legume Medicago truncatula.</title>
        <authorList>
            <person name="Tang H."/>
            <person name="Krishnakumar V."/>
            <person name="Bidwell S."/>
            <person name="Rosen B."/>
            <person name="Chan A."/>
            <person name="Zhou S."/>
            <person name="Gentzbittel L."/>
            <person name="Childs K.L."/>
            <person name="Yandell M."/>
            <person name="Gundlach H."/>
            <person name="Mayer K.F."/>
            <person name="Schwartz D.C."/>
            <person name="Town C.D."/>
        </authorList>
    </citation>
    <scope>GENOME REANNOTATION</scope>
    <source>
        <strain evidence="2 3">cv. Jemalong A17</strain>
    </source>
</reference>
<dbReference type="eggNOG" id="KOG4197">
    <property type="taxonomic scope" value="Eukaryota"/>
</dbReference>
<accession>G7KNV5</accession>
<organism evidence="1 3">
    <name type="scientific">Medicago truncatula</name>
    <name type="common">Barrel medic</name>
    <name type="synonym">Medicago tribuloides</name>
    <dbReference type="NCBI Taxonomy" id="3880"/>
    <lineage>
        <taxon>Eukaryota</taxon>
        <taxon>Viridiplantae</taxon>
        <taxon>Streptophyta</taxon>
        <taxon>Embryophyta</taxon>
        <taxon>Tracheophyta</taxon>
        <taxon>Spermatophyta</taxon>
        <taxon>Magnoliopsida</taxon>
        <taxon>eudicotyledons</taxon>
        <taxon>Gunneridae</taxon>
        <taxon>Pentapetalae</taxon>
        <taxon>rosids</taxon>
        <taxon>fabids</taxon>
        <taxon>Fabales</taxon>
        <taxon>Fabaceae</taxon>
        <taxon>Papilionoideae</taxon>
        <taxon>50 kb inversion clade</taxon>
        <taxon>NPAAA clade</taxon>
        <taxon>Hologalegina</taxon>
        <taxon>IRL clade</taxon>
        <taxon>Trifolieae</taxon>
        <taxon>Medicago</taxon>
    </lineage>
</organism>
<dbReference type="GO" id="GO:0009451">
    <property type="term" value="P:RNA modification"/>
    <property type="evidence" value="ECO:0007669"/>
    <property type="project" value="InterPro"/>
</dbReference>
<dbReference type="Proteomes" id="UP000002051">
    <property type="component" value="Chromosome 6"/>
</dbReference>
<evidence type="ECO:0000313" key="1">
    <source>
        <dbReference type="EMBL" id="AES75939.1"/>
    </source>
</evidence>
<dbReference type="Gene3D" id="1.25.40.10">
    <property type="entry name" value="Tetratricopeptide repeat domain"/>
    <property type="match status" value="1"/>
</dbReference>
<evidence type="ECO:0000313" key="3">
    <source>
        <dbReference type="Proteomes" id="UP000002051"/>
    </source>
</evidence>
<evidence type="ECO:0000313" key="2">
    <source>
        <dbReference type="EnsemblPlants" id="AES75939"/>
    </source>
</evidence>
<reference evidence="2" key="3">
    <citation type="submission" date="2015-04" db="UniProtKB">
        <authorList>
            <consortium name="EnsemblPlants"/>
        </authorList>
    </citation>
    <scope>IDENTIFICATION</scope>
    <source>
        <strain evidence="2">cv. Jemalong A17</strain>
    </source>
</reference>
<reference evidence="1 3" key="1">
    <citation type="journal article" date="2011" name="Nature">
        <title>The Medicago genome provides insight into the evolution of rhizobial symbioses.</title>
        <authorList>
            <person name="Young N.D."/>
            <person name="Debelle F."/>
            <person name="Oldroyd G.E."/>
            <person name="Geurts R."/>
            <person name="Cannon S.B."/>
            <person name="Udvardi M.K."/>
            <person name="Benedito V.A."/>
            <person name="Mayer K.F."/>
            <person name="Gouzy J."/>
            <person name="Schoof H."/>
            <person name="Van de Peer Y."/>
            <person name="Proost S."/>
            <person name="Cook D.R."/>
            <person name="Meyers B.C."/>
            <person name="Spannagl M."/>
            <person name="Cheung F."/>
            <person name="De Mita S."/>
            <person name="Krishnakumar V."/>
            <person name="Gundlach H."/>
            <person name="Zhou S."/>
            <person name="Mudge J."/>
            <person name="Bharti A.K."/>
            <person name="Murray J.D."/>
            <person name="Naoumkina M.A."/>
            <person name="Rosen B."/>
            <person name="Silverstein K.A."/>
            <person name="Tang H."/>
            <person name="Rombauts S."/>
            <person name="Zhao P.X."/>
            <person name="Zhou P."/>
            <person name="Barbe V."/>
            <person name="Bardou P."/>
            <person name="Bechner M."/>
            <person name="Bellec A."/>
            <person name="Berger A."/>
            <person name="Berges H."/>
            <person name="Bidwell S."/>
            <person name="Bisseling T."/>
            <person name="Choisne N."/>
            <person name="Couloux A."/>
            <person name="Denny R."/>
            <person name="Deshpande S."/>
            <person name="Dai X."/>
            <person name="Doyle J.J."/>
            <person name="Dudez A.M."/>
            <person name="Farmer A.D."/>
            <person name="Fouteau S."/>
            <person name="Franken C."/>
            <person name="Gibelin C."/>
            <person name="Gish J."/>
            <person name="Goldstein S."/>
            <person name="Gonzalez A.J."/>
            <person name="Green P.J."/>
            <person name="Hallab A."/>
            <person name="Hartog M."/>
            <person name="Hua A."/>
            <person name="Humphray S.J."/>
            <person name="Jeong D.H."/>
            <person name="Jing Y."/>
            <person name="Jocker A."/>
            <person name="Kenton S.M."/>
            <person name="Kim D.J."/>
            <person name="Klee K."/>
            <person name="Lai H."/>
            <person name="Lang C."/>
            <person name="Lin S."/>
            <person name="Macmil S.L."/>
            <person name="Magdelenat G."/>
            <person name="Matthews L."/>
            <person name="McCorrison J."/>
            <person name="Monaghan E.L."/>
            <person name="Mun J.H."/>
            <person name="Najar F.Z."/>
            <person name="Nicholson C."/>
            <person name="Noirot C."/>
            <person name="O'Bleness M."/>
            <person name="Paule C.R."/>
            <person name="Poulain J."/>
            <person name="Prion F."/>
            <person name="Qin B."/>
            <person name="Qu C."/>
            <person name="Retzel E.F."/>
            <person name="Riddle C."/>
            <person name="Sallet E."/>
            <person name="Samain S."/>
            <person name="Samson N."/>
            <person name="Sanders I."/>
            <person name="Saurat O."/>
            <person name="Scarpelli C."/>
            <person name="Schiex T."/>
            <person name="Segurens B."/>
            <person name="Severin A.J."/>
            <person name="Sherrier D.J."/>
            <person name="Shi R."/>
            <person name="Sims S."/>
            <person name="Singer S.R."/>
            <person name="Sinharoy S."/>
            <person name="Sterck L."/>
            <person name="Viollet A."/>
            <person name="Wang B.B."/>
            <person name="Wang K."/>
            <person name="Wang M."/>
            <person name="Wang X."/>
            <person name="Warfsmann J."/>
            <person name="Weissenbach J."/>
            <person name="White D.D."/>
            <person name="White J.D."/>
            <person name="Wiley G.B."/>
            <person name="Wincker P."/>
            <person name="Xing Y."/>
            <person name="Yang L."/>
            <person name="Yao Z."/>
            <person name="Ying F."/>
            <person name="Zhai J."/>
            <person name="Zhou L."/>
            <person name="Zuber A."/>
            <person name="Denarie J."/>
            <person name="Dixon R.A."/>
            <person name="May G.D."/>
            <person name="Schwartz D.C."/>
            <person name="Rogers J."/>
            <person name="Quetier F."/>
            <person name="Town C.D."/>
            <person name="Roe B.A."/>
        </authorList>
    </citation>
    <scope>NUCLEOTIDE SEQUENCE [LARGE SCALE GENOMIC DNA]</scope>
    <source>
        <strain evidence="1">A17</strain>
        <strain evidence="2 3">cv. Jemalong A17</strain>
    </source>
</reference>
<dbReference type="InterPro" id="IPR011990">
    <property type="entry name" value="TPR-like_helical_dom_sf"/>
</dbReference>
<sequence>MNEEYNVTPTSKHYTCMIDLLGRAGRLDEGALLGASRVYGNTELGEEAAEMVFKMGPQNSGISMMRDVGVEIWCPGDFGAKMRNVVFCNVMIRSY</sequence>